<feature type="active site" evidence="5">
    <location>
        <position position="300"/>
    </location>
</feature>
<dbReference type="PIRSF" id="PIRSF011789">
    <property type="entry name" value="tRNA_splic_SEN2"/>
    <property type="match status" value="1"/>
</dbReference>
<dbReference type="FunFam" id="3.40.1350.10:FF:000007">
    <property type="entry name" value="tRNA-splicing endonuclease subunit Sen2"/>
    <property type="match status" value="1"/>
</dbReference>
<feature type="compositionally biased region" description="Polar residues" evidence="6">
    <location>
        <begin position="178"/>
        <end position="195"/>
    </location>
</feature>
<evidence type="ECO:0000256" key="4">
    <source>
        <dbReference type="PIRNR" id="PIRNR011789"/>
    </source>
</evidence>
<dbReference type="Proteomes" id="UP000663841">
    <property type="component" value="Unassembled WGS sequence"/>
</dbReference>
<protein>
    <recommendedName>
        <fullName evidence="4">tRNA-splicing endonuclease subunit Sen2</fullName>
        <ecNumber evidence="4">4.6.1.16</ecNumber>
    </recommendedName>
</protein>
<dbReference type="InterPro" id="IPR036167">
    <property type="entry name" value="tRNA_intron_Endo_cat-like_sf"/>
</dbReference>
<dbReference type="InterPro" id="IPR016589">
    <property type="entry name" value="tRNA_splic_SEN2"/>
</dbReference>
<comment type="caution">
    <text evidence="8">The sequence shown here is derived from an EMBL/GenBank/DDBJ whole genome shotgun (WGS) entry which is preliminary data.</text>
</comment>
<keyword evidence="2 4" id="KW-0819">tRNA processing</keyword>
<feature type="active site" evidence="5">
    <location>
        <position position="308"/>
    </location>
</feature>
<reference evidence="8" key="1">
    <citation type="submission" date="2021-01" db="EMBL/GenBank/DDBJ databases">
        <authorList>
            <person name="Kaushik A."/>
        </authorList>
    </citation>
    <scope>NUCLEOTIDE SEQUENCE</scope>
    <source>
        <strain evidence="8">AG3-T5</strain>
    </source>
</reference>
<evidence type="ECO:0000256" key="6">
    <source>
        <dbReference type="SAM" id="MobiDB-lite"/>
    </source>
</evidence>
<feature type="active site" evidence="5">
    <location>
        <position position="355"/>
    </location>
</feature>
<evidence type="ECO:0000256" key="1">
    <source>
        <dbReference type="ARBA" id="ARBA00008078"/>
    </source>
</evidence>
<gene>
    <name evidence="8" type="ORF">RDB_LOCUS95686</name>
</gene>
<evidence type="ECO:0000256" key="2">
    <source>
        <dbReference type="ARBA" id="ARBA00022694"/>
    </source>
</evidence>
<evidence type="ECO:0000256" key="3">
    <source>
        <dbReference type="ARBA" id="ARBA00023239"/>
    </source>
</evidence>
<comment type="function">
    <text evidence="4">Constitutes one of the two catalytic subunit of the tRNA-splicing endonuclease complex, a complex responsible for identification and cleavage of the splice sites in pre-tRNA. It cleaves pre-tRNA at the 5'- and 3'-splice sites to release the intron. The products are an intron and two tRNA half-molecules bearing 2',3'-cyclic phosphate and 5'-OH termini. There are no conserved sequences at the splice sites, but the intron is invariably located at the same site in the gene, placing the splice sites an invariant distance from the constant structural features of the tRNA body.</text>
</comment>
<evidence type="ECO:0000313" key="9">
    <source>
        <dbReference type="Proteomes" id="UP000663841"/>
    </source>
</evidence>
<organism evidence="8 9">
    <name type="scientific">Rhizoctonia solani</name>
    <dbReference type="NCBI Taxonomy" id="456999"/>
    <lineage>
        <taxon>Eukaryota</taxon>
        <taxon>Fungi</taxon>
        <taxon>Dikarya</taxon>
        <taxon>Basidiomycota</taxon>
        <taxon>Agaricomycotina</taxon>
        <taxon>Agaricomycetes</taxon>
        <taxon>Cantharellales</taxon>
        <taxon>Ceratobasidiaceae</taxon>
        <taxon>Rhizoctonia</taxon>
    </lineage>
</organism>
<comment type="similarity">
    <text evidence="1 4">Belongs to the tRNA-intron endonuclease family.</text>
</comment>
<dbReference type="InterPro" id="IPR006676">
    <property type="entry name" value="tRNA_splic"/>
</dbReference>
<dbReference type="Pfam" id="PF01974">
    <property type="entry name" value="tRNA_int_endo"/>
    <property type="match status" value="1"/>
</dbReference>
<evidence type="ECO:0000259" key="7">
    <source>
        <dbReference type="Pfam" id="PF01974"/>
    </source>
</evidence>
<proteinExistence type="inferred from homology"/>
<dbReference type="CDD" id="cd22363">
    <property type="entry name" value="tRNA-intron_lyase_C"/>
    <property type="match status" value="1"/>
</dbReference>
<evidence type="ECO:0000256" key="5">
    <source>
        <dbReference type="PIRSR" id="PIRSR011789-1"/>
    </source>
</evidence>
<keyword evidence="3 4" id="KW-0456">Lyase</keyword>
<dbReference type="EC" id="4.6.1.16" evidence="4"/>
<name>A0A8H3AV52_9AGAM</name>
<dbReference type="PANTHER" id="PTHR21227">
    <property type="entry name" value="TRNA-SPLICING ENDONUCLEASE SUBUNIT SEN2"/>
    <property type="match status" value="1"/>
</dbReference>
<dbReference type="GO" id="GO:0005737">
    <property type="term" value="C:cytoplasm"/>
    <property type="evidence" value="ECO:0007669"/>
    <property type="project" value="TreeGrafter"/>
</dbReference>
<dbReference type="SUPFAM" id="SSF53032">
    <property type="entry name" value="tRNA-intron endonuclease catalytic domain-like"/>
    <property type="match status" value="1"/>
</dbReference>
<dbReference type="AlphaFoldDB" id="A0A8H3AV52"/>
<dbReference type="GO" id="GO:0003676">
    <property type="term" value="F:nucleic acid binding"/>
    <property type="evidence" value="ECO:0007669"/>
    <property type="project" value="InterPro"/>
</dbReference>
<dbReference type="InterPro" id="IPR006677">
    <property type="entry name" value="tRNA_intron_Endonuc_cat-like"/>
</dbReference>
<accession>A0A8H3AV52</accession>
<dbReference type="InterPro" id="IPR011856">
    <property type="entry name" value="tRNA_endonuc-like_dom_sf"/>
</dbReference>
<evidence type="ECO:0000313" key="8">
    <source>
        <dbReference type="EMBL" id="CAE6441236.1"/>
    </source>
</evidence>
<feature type="region of interest" description="Disordered" evidence="6">
    <location>
        <begin position="171"/>
        <end position="199"/>
    </location>
</feature>
<dbReference type="GO" id="GO:0000213">
    <property type="term" value="F:tRNA-intron lyase activity"/>
    <property type="evidence" value="ECO:0007669"/>
    <property type="project" value="UniProtKB-UniRule"/>
</dbReference>
<dbReference type="GO" id="GO:0000214">
    <property type="term" value="C:tRNA-intron endonuclease complex"/>
    <property type="evidence" value="ECO:0007669"/>
    <property type="project" value="UniProtKB-UniRule"/>
</dbReference>
<dbReference type="GO" id="GO:0000379">
    <property type="term" value="P:tRNA-type intron splice site recognition and cleavage"/>
    <property type="evidence" value="ECO:0007669"/>
    <property type="project" value="TreeGrafter"/>
</dbReference>
<dbReference type="EMBL" id="CAJMWW010000093">
    <property type="protein sequence ID" value="CAE6441236.1"/>
    <property type="molecule type" value="Genomic_DNA"/>
</dbReference>
<sequence length="401" mass="44931">MAASQGGQTKGRRDNQRNRTYANPLPLVIERSAKPHSWSSHTLGLLGLAPARISNPNCEGVLDVATCSVWVINKRDTLILWQRGFFGKGNLSRSEPSWLSRRIVQLKGPVKASASELITAKRREERKIFKATRAAYLAQATAEAEAAFAANNSADIVIPTIGSASQAVRAAAKESRSTPEIPQQNESTLPPTASEATAEDDFVPPEDMEHLQLTLQEAYFLGYCLGCLRVLDPESGQYISPRSLLSRFLWASASPFPDLPPETPRPDNPFLVNYIVYHHYRSLGWVVRGGIKFCVDYMLYKRGPVFSHAEFALVVIPVYENPTDKDTSPFQLQNTDPFSWSWLSTLNRINTQVKKTLILVYVTIPPVETTPPETLGRPECFQRYSIREVVIRRFVPARMRD</sequence>
<feature type="region of interest" description="Disordered" evidence="6">
    <location>
        <begin position="1"/>
        <end position="21"/>
    </location>
</feature>
<feature type="domain" description="tRNA intron endonuclease catalytic" evidence="7">
    <location>
        <begin position="270"/>
        <end position="362"/>
    </location>
</feature>
<dbReference type="PANTHER" id="PTHR21227:SF0">
    <property type="entry name" value="TRNA-SPLICING ENDONUCLEASE SUBUNIT SEN2"/>
    <property type="match status" value="1"/>
</dbReference>
<dbReference type="Gene3D" id="3.40.1350.10">
    <property type="match status" value="1"/>
</dbReference>